<feature type="compositionally biased region" description="Low complexity" evidence="2">
    <location>
        <begin position="344"/>
        <end position="361"/>
    </location>
</feature>
<accession>A0A7S2YCT8</accession>
<evidence type="ECO:0000256" key="1">
    <source>
        <dbReference type="SAM" id="Coils"/>
    </source>
</evidence>
<protein>
    <submittedName>
        <fullName evidence="3">Uncharacterized protein</fullName>
    </submittedName>
</protein>
<feature type="compositionally biased region" description="Polar residues" evidence="2">
    <location>
        <begin position="224"/>
        <end position="242"/>
    </location>
</feature>
<feature type="compositionally biased region" description="Acidic residues" evidence="2">
    <location>
        <begin position="296"/>
        <end position="308"/>
    </location>
</feature>
<feature type="coiled-coil region" evidence="1">
    <location>
        <begin position="369"/>
        <end position="417"/>
    </location>
</feature>
<feature type="region of interest" description="Disordered" evidence="2">
    <location>
        <begin position="344"/>
        <end position="366"/>
    </location>
</feature>
<keyword evidence="1" id="KW-0175">Coiled coil</keyword>
<feature type="compositionally biased region" description="Low complexity" evidence="2">
    <location>
        <begin position="140"/>
        <end position="153"/>
    </location>
</feature>
<proteinExistence type="predicted"/>
<organism evidence="3">
    <name type="scientific">Entomoneis paludosa</name>
    <dbReference type="NCBI Taxonomy" id="265537"/>
    <lineage>
        <taxon>Eukaryota</taxon>
        <taxon>Sar</taxon>
        <taxon>Stramenopiles</taxon>
        <taxon>Ochrophyta</taxon>
        <taxon>Bacillariophyta</taxon>
        <taxon>Bacillariophyceae</taxon>
        <taxon>Bacillariophycidae</taxon>
        <taxon>Entomoneidaceae</taxon>
        <taxon>Entomoneis</taxon>
    </lineage>
</organism>
<evidence type="ECO:0000313" key="3">
    <source>
        <dbReference type="EMBL" id="CAD9968333.1"/>
    </source>
</evidence>
<dbReference type="AlphaFoldDB" id="A0A7S2YCT8"/>
<sequence>MVRSRSLSTWLEDQQMLLTHESNHSGSSTYLPASLDKALRKPLQQNQQHYSSYHHRALSFSSSLHDSDDNLSTDAFSLQMSEITNDVSDLTPQSGGSTLFTPYGCDGGLFDYTNDTTEKNIKSLYSSDDDDHSDADSVESGDSVGSKNSSVNKKAPVNLNLYQDDDEEEDEETSEKKEGMINEEETVTEQIIPEKQQPLYSDEEEGESSNSDDEEEGGEVLTKALSSLNMKDQATSSSCSECQTEDAQDQSVSSDFSCSAITPPIKNSASPSAQNHNHEDEESTEAETTTSRLYGDEDLDEYGEDDSENMYSMARSERMAIEIIPEMASPPLNVHEFPDASTVSSMSLSSTTSSAAPASTSPHRSNHVLAQLEQKRRARAERLMQVKERIRLEKLAQQKAQATAMAAQKKLQQEMEQDPERRKRITFQWYNRCGRPTKATFLKHVQRIEKCEITPLDIEQLPWRSDGSSVDCSAFDFLKSSTSLSV</sequence>
<feature type="region of interest" description="Disordered" evidence="2">
    <location>
        <begin position="123"/>
        <end position="314"/>
    </location>
</feature>
<feature type="compositionally biased region" description="Acidic residues" evidence="2">
    <location>
        <begin position="163"/>
        <end position="173"/>
    </location>
</feature>
<feature type="compositionally biased region" description="Acidic residues" evidence="2">
    <location>
        <begin position="127"/>
        <end position="139"/>
    </location>
</feature>
<feature type="compositionally biased region" description="Acidic residues" evidence="2">
    <location>
        <begin position="201"/>
        <end position="218"/>
    </location>
</feature>
<feature type="compositionally biased region" description="Polar residues" evidence="2">
    <location>
        <begin position="249"/>
        <end position="275"/>
    </location>
</feature>
<evidence type="ECO:0000256" key="2">
    <source>
        <dbReference type="SAM" id="MobiDB-lite"/>
    </source>
</evidence>
<name>A0A7S2YCT8_9STRA</name>
<gene>
    <name evidence="3" type="ORF">APAL1065_LOCUS13173</name>
</gene>
<reference evidence="3" key="1">
    <citation type="submission" date="2021-01" db="EMBL/GenBank/DDBJ databases">
        <authorList>
            <person name="Corre E."/>
            <person name="Pelletier E."/>
            <person name="Niang G."/>
            <person name="Scheremetjew M."/>
            <person name="Finn R."/>
            <person name="Kale V."/>
            <person name="Holt S."/>
            <person name="Cochrane G."/>
            <person name="Meng A."/>
            <person name="Brown T."/>
            <person name="Cohen L."/>
        </authorList>
    </citation>
    <scope>NUCLEOTIDE SEQUENCE</scope>
    <source>
        <strain evidence="3">CCMP125</strain>
    </source>
</reference>
<dbReference type="EMBL" id="HBHT01019645">
    <property type="protein sequence ID" value="CAD9968333.1"/>
    <property type="molecule type" value="Transcribed_RNA"/>
</dbReference>